<evidence type="ECO:0000256" key="9">
    <source>
        <dbReference type="RuleBase" id="RU362118"/>
    </source>
</evidence>
<dbReference type="GO" id="GO:0018826">
    <property type="term" value="F:methionine gamma-lyase activity"/>
    <property type="evidence" value="ECO:0007669"/>
    <property type="project" value="UniProtKB-EC"/>
</dbReference>
<evidence type="ECO:0000256" key="7">
    <source>
        <dbReference type="ARBA" id="ARBA00052699"/>
    </source>
</evidence>
<feature type="modified residue" description="N6-(pyridoxal phosphate)lysine" evidence="8">
    <location>
        <position position="231"/>
    </location>
</feature>
<evidence type="ECO:0000256" key="2">
    <source>
        <dbReference type="ARBA" id="ARBA00009077"/>
    </source>
</evidence>
<dbReference type="PIRSF" id="PIRSF001434">
    <property type="entry name" value="CGS"/>
    <property type="match status" value="1"/>
</dbReference>
<evidence type="ECO:0000256" key="4">
    <source>
        <dbReference type="ARBA" id="ARBA00047175"/>
    </source>
</evidence>
<dbReference type="Pfam" id="PF01053">
    <property type="entry name" value="Cys_Met_Meta_PP"/>
    <property type="match status" value="1"/>
</dbReference>
<dbReference type="GO" id="GO:0019343">
    <property type="term" value="P:cysteine biosynthetic process via cystathionine"/>
    <property type="evidence" value="ECO:0007669"/>
    <property type="project" value="TreeGrafter"/>
</dbReference>
<dbReference type="GO" id="GO:0019346">
    <property type="term" value="P:transsulfuration"/>
    <property type="evidence" value="ECO:0007669"/>
    <property type="project" value="InterPro"/>
</dbReference>
<accession>A0A975M5T5</accession>
<dbReference type="PANTHER" id="PTHR11808">
    <property type="entry name" value="TRANS-SULFURATION ENZYME FAMILY MEMBER"/>
    <property type="match status" value="1"/>
</dbReference>
<dbReference type="InterPro" id="IPR000277">
    <property type="entry name" value="Cys/Met-Metab_PyrdxlP-dep_enz"/>
</dbReference>
<organism evidence="11 12">
    <name type="scientific">Arthrobacter jiangjiafuii</name>
    <dbReference type="NCBI Taxonomy" id="2817475"/>
    <lineage>
        <taxon>Bacteria</taxon>
        <taxon>Bacillati</taxon>
        <taxon>Actinomycetota</taxon>
        <taxon>Actinomycetes</taxon>
        <taxon>Micrococcales</taxon>
        <taxon>Micrococcaceae</taxon>
        <taxon>Arthrobacter</taxon>
    </lineage>
</organism>
<comment type="catalytic activity">
    <reaction evidence="6">
        <text>L-homocysteine + H2O = 2-oxobutanoate + hydrogen sulfide + NH4(+) + H(+)</text>
        <dbReference type="Rhea" id="RHEA:14501"/>
        <dbReference type="ChEBI" id="CHEBI:15377"/>
        <dbReference type="ChEBI" id="CHEBI:15378"/>
        <dbReference type="ChEBI" id="CHEBI:16763"/>
        <dbReference type="ChEBI" id="CHEBI:28938"/>
        <dbReference type="ChEBI" id="CHEBI:29919"/>
        <dbReference type="ChEBI" id="CHEBI:58199"/>
        <dbReference type="EC" id="4.4.1.2"/>
    </reaction>
    <physiologicalReaction direction="left-to-right" evidence="6">
        <dbReference type="Rhea" id="RHEA:14502"/>
    </physiologicalReaction>
</comment>
<dbReference type="InterPro" id="IPR015421">
    <property type="entry name" value="PyrdxlP-dep_Trfase_major"/>
</dbReference>
<comment type="cofactor">
    <cofactor evidence="1 9">
        <name>pyridoxal 5'-phosphate</name>
        <dbReference type="ChEBI" id="CHEBI:597326"/>
    </cofactor>
</comment>
<comment type="catalytic activity">
    <reaction evidence="7">
        <text>L-methionine + H2O = methanethiol + 2-oxobutanoate + NH4(+)</text>
        <dbReference type="Rhea" id="RHEA:23800"/>
        <dbReference type="ChEBI" id="CHEBI:15377"/>
        <dbReference type="ChEBI" id="CHEBI:16007"/>
        <dbReference type="ChEBI" id="CHEBI:16763"/>
        <dbReference type="ChEBI" id="CHEBI:28938"/>
        <dbReference type="ChEBI" id="CHEBI:57844"/>
        <dbReference type="EC" id="4.4.1.11"/>
    </reaction>
    <physiologicalReaction direction="left-to-right" evidence="7">
        <dbReference type="Rhea" id="RHEA:23801"/>
    </physiologicalReaction>
</comment>
<dbReference type="GO" id="GO:0030170">
    <property type="term" value="F:pyridoxal phosphate binding"/>
    <property type="evidence" value="ECO:0007669"/>
    <property type="project" value="InterPro"/>
</dbReference>
<evidence type="ECO:0000256" key="1">
    <source>
        <dbReference type="ARBA" id="ARBA00001933"/>
    </source>
</evidence>
<dbReference type="KEGG" id="ajg:KKR91_02365"/>
<comment type="similarity">
    <text evidence="2 9">Belongs to the trans-sulfuration enzymes family.</text>
</comment>
<keyword evidence="12" id="KW-1185">Reference proteome</keyword>
<dbReference type="GO" id="GO:0005737">
    <property type="term" value="C:cytoplasm"/>
    <property type="evidence" value="ECO:0007669"/>
    <property type="project" value="TreeGrafter"/>
</dbReference>
<dbReference type="Proteomes" id="UP000676885">
    <property type="component" value="Chromosome"/>
</dbReference>
<dbReference type="EMBL" id="CP076022">
    <property type="protein sequence ID" value="QWC10513.1"/>
    <property type="molecule type" value="Genomic_DNA"/>
</dbReference>
<dbReference type="Gene3D" id="3.90.1150.10">
    <property type="entry name" value="Aspartate Aminotransferase, domain 1"/>
    <property type="match status" value="1"/>
</dbReference>
<dbReference type="PANTHER" id="PTHR11808:SF15">
    <property type="entry name" value="CYSTATHIONINE GAMMA-LYASE"/>
    <property type="match status" value="1"/>
</dbReference>
<evidence type="ECO:0000256" key="5">
    <source>
        <dbReference type="ARBA" id="ARBA00047199"/>
    </source>
</evidence>
<name>A0A975M5T5_9MICC</name>
<evidence type="ECO:0000256" key="10">
    <source>
        <dbReference type="SAM" id="MobiDB-lite"/>
    </source>
</evidence>
<keyword evidence="11" id="KW-0808">Transferase</keyword>
<dbReference type="EC" id="4.4.1.2" evidence="4"/>
<gene>
    <name evidence="11" type="ORF">KKR91_02365</name>
</gene>
<reference evidence="11 12" key="1">
    <citation type="submission" date="2021-05" db="EMBL/GenBank/DDBJ databases">
        <title>Novel species in genus Arthrobacter.</title>
        <authorList>
            <person name="Zhang G."/>
        </authorList>
    </citation>
    <scope>NUCLEOTIDE SEQUENCE [LARGE SCALE GENOMIC DNA]</scope>
    <source>
        <strain evidence="12">zg-ZUI227</strain>
    </source>
</reference>
<evidence type="ECO:0000256" key="8">
    <source>
        <dbReference type="PIRSR" id="PIRSR001434-2"/>
    </source>
</evidence>
<proteinExistence type="inferred from homology"/>
<evidence type="ECO:0000313" key="11">
    <source>
        <dbReference type="EMBL" id="QWC10513.1"/>
    </source>
</evidence>
<dbReference type="RefSeq" id="WP_210231807.1">
    <property type="nucleotide sequence ID" value="NZ_CP076022.1"/>
</dbReference>
<dbReference type="GO" id="GO:0047982">
    <property type="term" value="F:homocysteine desulfhydrase activity"/>
    <property type="evidence" value="ECO:0007669"/>
    <property type="project" value="UniProtKB-EC"/>
</dbReference>
<dbReference type="GO" id="GO:0004123">
    <property type="term" value="F:cystathionine gamma-lyase activity"/>
    <property type="evidence" value="ECO:0007669"/>
    <property type="project" value="TreeGrafter"/>
</dbReference>
<dbReference type="Gene3D" id="3.40.640.10">
    <property type="entry name" value="Type I PLP-dependent aspartate aminotransferase-like (Major domain)"/>
    <property type="match status" value="1"/>
</dbReference>
<keyword evidence="3 8" id="KW-0663">Pyridoxal phosphate</keyword>
<dbReference type="SUPFAM" id="SSF53383">
    <property type="entry name" value="PLP-dependent transferases"/>
    <property type="match status" value="1"/>
</dbReference>
<dbReference type="AlphaFoldDB" id="A0A975M5T5"/>
<evidence type="ECO:0000256" key="6">
    <source>
        <dbReference type="ARBA" id="ARBA00048780"/>
    </source>
</evidence>
<feature type="region of interest" description="Disordered" evidence="10">
    <location>
        <begin position="1"/>
        <end position="60"/>
    </location>
</feature>
<evidence type="ECO:0000256" key="3">
    <source>
        <dbReference type="ARBA" id="ARBA00022898"/>
    </source>
</evidence>
<dbReference type="InterPro" id="IPR015424">
    <property type="entry name" value="PyrdxlP-dep_Trfase"/>
</dbReference>
<dbReference type="FunFam" id="3.40.640.10:FF:000046">
    <property type="entry name" value="Cystathionine gamma-lyase"/>
    <property type="match status" value="1"/>
</dbReference>
<dbReference type="InterPro" id="IPR015422">
    <property type="entry name" value="PyrdxlP-dep_Trfase_small"/>
</dbReference>
<protein>
    <recommendedName>
        <fullName evidence="4">homocysteine desulfhydrase</fullName>
        <ecNumber evidence="4">4.4.1.2</ecNumber>
    </recommendedName>
    <alternativeName>
        <fullName evidence="5">Homocysteine desulfhydrase</fullName>
    </alternativeName>
</protein>
<dbReference type="GO" id="GO:0016740">
    <property type="term" value="F:transferase activity"/>
    <property type="evidence" value="ECO:0007669"/>
    <property type="project" value="UniProtKB-KW"/>
</dbReference>
<evidence type="ECO:0000313" key="12">
    <source>
        <dbReference type="Proteomes" id="UP000676885"/>
    </source>
</evidence>
<sequence>MSPAPSESPVPHGHSSGKLSPDTVVVSAGRPPREPDAPVNPPIVLSSTFHGTGTPAPGERVYGRYSNPTWDPFEAALAELEGAALPALVYSSGLAAVAAALSLVPAGGILVMPRHSYQGSLLLAAGEAANGRFTIRTVDIANTAEVLAALHGTASGTDSSTGDAAAAAAPADMLWIESPTNPMLEVAEIEVLAAAARDVGALVVADNTFSTPLVTRPLELGADVVLHSVTKYLAGHSDVVLGALATSDGELHARLHQYRSLHGAVGGPFEVWLALRGLRTLALRIERSQASAGTLAQRLLAHPQVEAVRYPGLPDDAGHERAAKQMDGFGSILCIEVAGGAAAAQAVAEKVRLWLPATSLGGVESLIERRRRQPGEPLTVPENLLRLSVGIENVEDLWADLSQALAR</sequence>